<name>A0ABP6MWY1_9ACTN</name>
<dbReference type="SUPFAM" id="SSF53597">
    <property type="entry name" value="Dihydrofolate reductase-like"/>
    <property type="match status" value="1"/>
</dbReference>
<accession>A0ABP6MWY1</accession>
<protein>
    <submittedName>
        <fullName evidence="2">Dihydrofolate reductase family protein</fullName>
    </submittedName>
</protein>
<evidence type="ECO:0000259" key="1">
    <source>
        <dbReference type="Pfam" id="PF01872"/>
    </source>
</evidence>
<keyword evidence="3" id="KW-1185">Reference proteome</keyword>
<dbReference type="InterPro" id="IPR024072">
    <property type="entry name" value="DHFR-like_dom_sf"/>
</dbReference>
<dbReference type="EMBL" id="BAAAUG010000118">
    <property type="protein sequence ID" value="GAA3128995.1"/>
    <property type="molecule type" value="Genomic_DNA"/>
</dbReference>
<evidence type="ECO:0000313" key="2">
    <source>
        <dbReference type="EMBL" id="GAA3128995.1"/>
    </source>
</evidence>
<organism evidence="2 3">
    <name type="scientific">Streptomyces rectiviolaceus</name>
    <dbReference type="NCBI Taxonomy" id="332591"/>
    <lineage>
        <taxon>Bacteria</taxon>
        <taxon>Bacillati</taxon>
        <taxon>Actinomycetota</taxon>
        <taxon>Actinomycetes</taxon>
        <taxon>Kitasatosporales</taxon>
        <taxon>Streptomycetaceae</taxon>
        <taxon>Streptomyces</taxon>
    </lineage>
</organism>
<dbReference type="Proteomes" id="UP001501637">
    <property type="component" value="Unassembled WGS sequence"/>
</dbReference>
<feature type="domain" description="Bacterial bifunctional deaminase-reductase C-terminal" evidence="1">
    <location>
        <begin position="2"/>
        <end position="187"/>
    </location>
</feature>
<dbReference type="InterPro" id="IPR002734">
    <property type="entry name" value="RibDG_C"/>
</dbReference>
<dbReference type="RefSeq" id="WP_344525621.1">
    <property type="nucleotide sequence ID" value="NZ_BAAAUG010000118.1"/>
</dbReference>
<evidence type="ECO:0000313" key="3">
    <source>
        <dbReference type="Proteomes" id="UP001501637"/>
    </source>
</evidence>
<comment type="caution">
    <text evidence="2">The sequence shown here is derived from an EMBL/GenBank/DDBJ whole genome shotgun (WGS) entry which is preliminary data.</text>
</comment>
<dbReference type="PANTHER" id="PTHR38011:SF2">
    <property type="entry name" value="BIFUNCTIONAL DEAMINASE-REDUCTASE DOMAIN PROTEIN"/>
    <property type="match status" value="1"/>
</dbReference>
<gene>
    <name evidence="2" type="ORF">GCM10010449_57740</name>
</gene>
<dbReference type="InterPro" id="IPR050765">
    <property type="entry name" value="Riboflavin_Biosynth_HTPR"/>
</dbReference>
<proteinExistence type="predicted"/>
<dbReference type="PANTHER" id="PTHR38011">
    <property type="entry name" value="DIHYDROFOLATE REDUCTASE FAMILY PROTEIN (AFU_ORTHOLOGUE AFUA_8G06820)"/>
    <property type="match status" value="1"/>
</dbReference>
<sequence length="202" mass="22062">MKVTLTQFQTLDGVIQAPGGPEEDRSDGFEHGGWSVPYGDEDFGAFVTEVFDRADAFLLGRRTYEIFASYWPKMTDPADPVASRLNSLPKYVASTTLTGSDWPGTRFIGRDDLAKDVTLLKEQPGRELQLHGSAGLAQSLMAHDLIDTVHLLTFPVALGTGRRLFADGGLPTAFRHTASRTTSTGVVISTYDRAGRPEYGTY</sequence>
<dbReference type="Pfam" id="PF01872">
    <property type="entry name" value="RibD_C"/>
    <property type="match status" value="1"/>
</dbReference>
<dbReference type="Gene3D" id="3.40.430.10">
    <property type="entry name" value="Dihydrofolate Reductase, subunit A"/>
    <property type="match status" value="1"/>
</dbReference>
<reference evidence="3" key="1">
    <citation type="journal article" date="2019" name="Int. J. Syst. Evol. Microbiol.">
        <title>The Global Catalogue of Microorganisms (GCM) 10K type strain sequencing project: providing services to taxonomists for standard genome sequencing and annotation.</title>
        <authorList>
            <consortium name="The Broad Institute Genomics Platform"/>
            <consortium name="The Broad Institute Genome Sequencing Center for Infectious Disease"/>
            <person name="Wu L."/>
            <person name="Ma J."/>
        </authorList>
    </citation>
    <scope>NUCLEOTIDE SEQUENCE [LARGE SCALE GENOMIC DNA]</scope>
    <source>
        <strain evidence="3">JCM 9092</strain>
    </source>
</reference>